<feature type="transmembrane region" description="Helical" evidence="1">
    <location>
        <begin position="430"/>
        <end position="446"/>
    </location>
</feature>
<feature type="transmembrane region" description="Helical" evidence="1">
    <location>
        <begin position="68"/>
        <end position="89"/>
    </location>
</feature>
<sequence length="513" mass="54335">MYAAVELVRGVTGEVLSVGLSVAVTLGVTSTTLGTVVDAGFFFVTFYVFTPDVFPAATDRRDDPGFRILVAAVSLAFALPASLALSAFGRLTVPYALVGGYLLAATLVGIATFAAYFRLTQSVPVADPRGDAFALVRVRSEDAATEQRRYLRRLEAQSAWLGTVVRLLAVVAAAATHLGPCILFGVAAATLGSLFPLLELLVVVGLVLQAGRRMGVVDRSAPDLESRVYDRLTAATRSVRGTAAVLMIVVGTLLAVFVALLWLRIGTRPWPLVNALRGLAASLDPASIHDPLAEAVALVAAVGRIVAVPVASGYAIWYWIRALRWVAAVERESGPYRVDAPRPPGLLLAATGLTVGWFANAAAYRVAGPAEPAFAAAWPLLSLVALHSVRRERSSTATPASEARWPLPAAFAIYAGGVTASLAATFDIEWRIVLGVVFPLWLYSLGELRERTTGARGRLLRLCHGALLFASVFALRDPLGVTPFMLWLLAGAVGLLAAGQWLSEAFEPPNTGR</sequence>
<keyword evidence="1" id="KW-0472">Membrane</keyword>
<gene>
    <name evidence="2" type="ORF">DU500_12840</name>
</gene>
<feature type="transmembrane region" description="Helical" evidence="1">
    <location>
        <begin position="346"/>
        <end position="367"/>
    </location>
</feature>
<proteinExistence type="predicted"/>
<evidence type="ECO:0000313" key="3">
    <source>
        <dbReference type="Proteomes" id="UP000253273"/>
    </source>
</evidence>
<feature type="transmembrane region" description="Helical" evidence="1">
    <location>
        <begin position="458"/>
        <end position="475"/>
    </location>
</feature>
<feature type="transmembrane region" description="Helical" evidence="1">
    <location>
        <begin position="481"/>
        <end position="503"/>
    </location>
</feature>
<name>A0A345E4W3_9EURY</name>
<dbReference type="Proteomes" id="UP000253273">
    <property type="component" value="Chromosome"/>
</dbReference>
<organism evidence="2 3">
    <name type="scientific">Haloplanus rubicundus</name>
    <dbReference type="NCBI Taxonomy" id="1547898"/>
    <lineage>
        <taxon>Archaea</taxon>
        <taxon>Methanobacteriati</taxon>
        <taxon>Methanobacteriota</taxon>
        <taxon>Stenosarchaea group</taxon>
        <taxon>Halobacteria</taxon>
        <taxon>Halobacteriales</taxon>
        <taxon>Haloferacaceae</taxon>
        <taxon>Haloplanus</taxon>
    </lineage>
</organism>
<evidence type="ECO:0000313" key="2">
    <source>
        <dbReference type="EMBL" id="AXG07235.1"/>
    </source>
</evidence>
<keyword evidence="3" id="KW-1185">Reference proteome</keyword>
<reference evidence="2 3" key="1">
    <citation type="submission" date="2018-07" db="EMBL/GenBank/DDBJ databases">
        <title>Genome sequences of Haloplanus sp. CBA1113.</title>
        <authorList>
            <person name="Kim Y.B."/>
            <person name="Roh S.W."/>
        </authorList>
    </citation>
    <scope>NUCLEOTIDE SEQUENCE [LARGE SCALE GENOMIC DNA]</scope>
    <source>
        <strain evidence="2 3">CBA1113</strain>
    </source>
</reference>
<feature type="transmembrane region" description="Helical" evidence="1">
    <location>
        <begin position="95"/>
        <end position="119"/>
    </location>
</feature>
<feature type="transmembrane region" description="Helical" evidence="1">
    <location>
        <begin position="295"/>
        <end position="320"/>
    </location>
</feature>
<feature type="transmembrane region" description="Helical" evidence="1">
    <location>
        <begin position="241"/>
        <end position="263"/>
    </location>
</feature>
<evidence type="ECO:0000256" key="1">
    <source>
        <dbReference type="SAM" id="Phobius"/>
    </source>
</evidence>
<protein>
    <submittedName>
        <fullName evidence="2">Uncharacterized protein</fullName>
    </submittedName>
</protein>
<feature type="transmembrane region" description="Helical" evidence="1">
    <location>
        <begin position="373"/>
        <end position="389"/>
    </location>
</feature>
<dbReference type="EMBL" id="CP031150">
    <property type="protein sequence ID" value="AXG07235.1"/>
    <property type="molecule type" value="Genomic_DNA"/>
</dbReference>
<dbReference type="AlphaFoldDB" id="A0A345E4W3"/>
<feature type="transmembrane region" description="Helical" evidence="1">
    <location>
        <begin position="158"/>
        <end position="176"/>
    </location>
</feature>
<feature type="transmembrane region" description="Helical" evidence="1">
    <location>
        <begin position="405"/>
        <end position="424"/>
    </location>
</feature>
<dbReference type="KEGG" id="haj:DU500_12840"/>
<keyword evidence="1" id="KW-0812">Transmembrane</keyword>
<accession>A0A345E4W3</accession>
<feature type="transmembrane region" description="Helical" evidence="1">
    <location>
        <begin position="182"/>
        <end position="208"/>
    </location>
</feature>
<keyword evidence="1" id="KW-1133">Transmembrane helix</keyword>